<feature type="compositionally biased region" description="Low complexity" evidence="1">
    <location>
        <begin position="11"/>
        <end position="32"/>
    </location>
</feature>
<accession>A0ABR6GXK8</accession>
<feature type="domain" description="Oxidoreductase-like" evidence="2">
    <location>
        <begin position="40"/>
        <end position="80"/>
    </location>
</feature>
<proteinExistence type="predicted"/>
<evidence type="ECO:0000256" key="1">
    <source>
        <dbReference type="SAM" id="MobiDB-lite"/>
    </source>
</evidence>
<dbReference type="EMBL" id="JACHXO010000009">
    <property type="protein sequence ID" value="MBB3196837.1"/>
    <property type="molecule type" value="Genomic_DNA"/>
</dbReference>
<reference evidence="3 4" key="1">
    <citation type="submission" date="2020-08" db="EMBL/GenBank/DDBJ databases">
        <title>Genomic Encyclopedia of Type Strains, Phase III (KMG-III): the genomes of soil and plant-associated and newly described type strains.</title>
        <authorList>
            <person name="Whitman W."/>
        </authorList>
    </citation>
    <scope>NUCLEOTIDE SEQUENCE [LARGE SCALE GENOMIC DNA]</scope>
    <source>
        <strain evidence="3 4">CECT 7247</strain>
    </source>
</reference>
<evidence type="ECO:0000259" key="2">
    <source>
        <dbReference type="Pfam" id="PF09791"/>
    </source>
</evidence>
<feature type="compositionally biased region" description="Pro residues" evidence="1">
    <location>
        <begin position="1"/>
        <end position="10"/>
    </location>
</feature>
<evidence type="ECO:0000313" key="4">
    <source>
        <dbReference type="Proteomes" id="UP000574369"/>
    </source>
</evidence>
<sequence length="86" mass="9102">MTAPEVPPAAPGAAPDAASDAAPNSAQTAAQALDEQADPMPTPPPEPDFDACCGNGCDPCIFDLHDLEMDRYRQALRAWRERHPGC</sequence>
<evidence type="ECO:0000313" key="3">
    <source>
        <dbReference type="EMBL" id="MBB3196837.1"/>
    </source>
</evidence>
<organism evidence="3 4">
    <name type="scientific">Roseateles terrae</name>
    <dbReference type="NCBI Taxonomy" id="431060"/>
    <lineage>
        <taxon>Bacteria</taxon>
        <taxon>Pseudomonadati</taxon>
        <taxon>Pseudomonadota</taxon>
        <taxon>Betaproteobacteria</taxon>
        <taxon>Burkholderiales</taxon>
        <taxon>Sphaerotilaceae</taxon>
        <taxon>Roseateles</taxon>
    </lineage>
</organism>
<comment type="caution">
    <text evidence="3">The sequence shown here is derived from an EMBL/GenBank/DDBJ whole genome shotgun (WGS) entry which is preliminary data.</text>
</comment>
<protein>
    <recommendedName>
        <fullName evidence="2">Oxidoreductase-like domain-containing protein</fullName>
    </recommendedName>
</protein>
<name>A0ABR6GXK8_9BURK</name>
<dbReference type="Pfam" id="PF09791">
    <property type="entry name" value="Oxidored-like"/>
    <property type="match status" value="1"/>
</dbReference>
<keyword evidence="4" id="KW-1185">Reference proteome</keyword>
<dbReference type="RefSeq" id="WP_375140789.1">
    <property type="nucleotide sequence ID" value="NZ_JACHXO010000009.1"/>
</dbReference>
<dbReference type="InterPro" id="IPR019180">
    <property type="entry name" value="Oxidoreductase-like_N"/>
</dbReference>
<dbReference type="Proteomes" id="UP000574369">
    <property type="component" value="Unassembled WGS sequence"/>
</dbReference>
<gene>
    <name evidence="3" type="ORF">FHS28_004262</name>
</gene>
<feature type="region of interest" description="Disordered" evidence="1">
    <location>
        <begin position="1"/>
        <end position="49"/>
    </location>
</feature>